<dbReference type="InterPro" id="IPR006011">
    <property type="entry name" value="Syntaxin_N"/>
</dbReference>
<keyword evidence="2" id="KW-0812">Transmembrane</keyword>
<sequence>MLRHSSYFSVVRLLKPEASGGALTVGLPSTWVDISEEIAANMQLVRTKIAELAKAQAKALMPSFGDGTEDQRRIEALTQEITNLLKKSEKRLQRLSATGPSEDLNVRKNVQVRLYGHYIAYCVVITHQCMPGAPLPAGGGVFAIYVMVAGIHFCFPFFTSW</sequence>
<protein>
    <recommendedName>
        <fullName evidence="3">Syntaxin N-terminal domain-containing protein</fullName>
    </recommendedName>
</protein>
<dbReference type="InterPro" id="IPR010989">
    <property type="entry name" value="SNARE"/>
</dbReference>
<reference evidence="4 5" key="1">
    <citation type="submission" date="2024-02" db="EMBL/GenBank/DDBJ databases">
        <authorList>
            <person name="Vignale AGUSTIN F."/>
            <person name="Sosa J E."/>
            <person name="Modenutti C."/>
        </authorList>
    </citation>
    <scope>NUCLEOTIDE SEQUENCE [LARGE SCALE GENOMIC DNA]</scope>
</reference>
<dbReference type="Gene3D" id="1.20.58.70">
    <property type="match status" value="1"/>
</dbReference>
<evidence type="ECO:0000313" key="5">
    <source>
        <dbReference type="Proteomes" id="UP001642360"/>
    </source>
</evidence>
<organism evidence="4 5">
    <name type="scientific">Ilex paraguariensis</name>
    <name type="common">yerba mate</name>
    <dbReference type="NCBI Taxonomy" id="185542"/>
    <lineage>
        <taxon>Eukaryota</taxon>
        <taxon>Viridiplantae</taxon>
        <taxon>Streptophyta</taxon>
        <taxon>Embryophyta</taxon>
        <taxon>Tracheophyta</taxon>
        <taxon>Spermatophyta</taxon>
        <taxon>Magnoliopsida</taxon>
        <taxon>eudicotyledons</taxon>
        <taxon>Gunneridae</taxon>
        <taxon>Pentapetalae</taxon>
        <taxon>asterids</taxon>
        <taxon>campanulids</taxon>
        <taxon>Aquifoliales</taxon>
        <taxon>Aquifoliaceae</taxon>
        <taxon>Ilex</taxon>
    </lineage>
</organism>
<dbReference type="SUPFAM" id="SSF47661">
    <property type="entry name" value="t-snare proteins"/>
    <property type="match status" value="1"/>
</dbReference>
<evidence type="ECO:0000313" key="4">
    <source>
        <dbReference type="EMBL" id="CAK9185987.1"/>
    </source>
</evidence>
<keyword evidence="1" id="KW-0813">Transport</keyword>
<comment type="caution">
    <text evidence="4">The sequence shown here is derived from an EMBL/GenBank/DDBJ whole genome shotgun (WGS) entry which is preliminary data.</text>
</comment>
<dbReference type="SMART" id="SM00503">
    <property type="entry name" value="SynN"/>
    <property type="match status" value="1"/>
</dbReference>
<dbReference type="GO" id="GO:0015031">
    <property type="term" value="P:protein transport"/>
    <property type="evidence" value="ECO:0007669"/>
    <property type="project" value="UniProtKB-KW"/>
</dbReference>
<dbReference type="Proteomes" id="UP001642360">
    <property type="component" value="Unassembled WGS sequence"/>
</dbReference>
<accession>A0ABC8UY18</accession>
<dbReference type="EMBL" id="CAUOFW020009501">
    <property type="protein sequence ID" value="CAK9185987.1"/>
    <property type="molecule type" value="Genomic_DNA"/>
</dbReference>
<proteinExistence type="predicted"/>
<name>A0ABC8UY18_9AQUA</name>
<evidence type="ECO:0000259" key="3">
    <source>
        <dbReference type="SMART" id="SM00503"/>
    </source>
</evidence>
<keyword evidence="1" id="KW-0653">Protein transport</keyword>
<evidence type="ECO:0000256" key="2">
    <source>
        <dbReference type="SAM" id="Phobius"/>
    </source>
</evidence>
<feature type="transmembrane region" description="Helical" evidence="2">
    <location>
        <begin position="139"/>
        <end position="158"/>
    </location>
</feature>
<keyword evidence="5" id="KW-1185">Reference proteome</keyword>
<keyword evidence="2" id="KW-0472">Membrane</keyword>
<gene>
    <name evidence="4" type="ORF">ILEXP_LOCUS56468</name>
</gene>
<keyword evidence="2" id="KW-1133">Transmembrane helix</keyword>
<evidence type="ECO:0000256" key="1">
    <source>
        <dbReference type="ARBA" id="ARBA00022927"/>
    </source>
</evidence>
<dbReference type="AlphaFoldDB" id="A0ABC8UY18"/>
<feature type="domain" description="Syntaxin N-terminal" evidence="3">
    <location>
        <begin position="22"/>
        <end position="134"/>
    </location>
</feature>